<dbReference type="KEGG" id="mst:Msp_0954"/>
<dbReference type="EMBL" id="CP000102">
    <property type="protein sequence ID" value="ABC57342.1"/>
    <property type="molecule type" value="Genomic_DNA"/>
</dbReference>
<gene>
    <name evidence="2" type="ordered locus">Msp_0954</name>
</gene>
<dbReference type="AlphaFoldDB" id="Q2NFR1"/>
<evidence type="ECO:0000313" key="2">
    <source>
        <dbReference type="EMBL" id="ABC57342.1"/>
    </source>
</evidence>
<evidence type="ECO:0000256" key="1">
    <source>
        <dbReference type="SAM" id="Phobius"/>
    </source>
</evidence>
<feature type="transmembrane region" description="Helical" evidence="1">
    <location>
        <begin position="48"/>
        <end position="77"/>
    </location>
</feature>
<name>Q2NFR1_METST</name>
<reference evidence="2 3" key="1">
    <citation type="journal article" date="2006" name="J. Bacteriol.">
        <title>The genome sequence of Methanosphaera stadtmanae reveals why this human intestinal archaeon is restricted to methanol and H2 for methane formation and ATP synthesis.</title>
        <authorList>
            <person name="Fricke W.F."/>
            <person name="Seedorf H."/>
            <person name="Henne A."/>
            <person name="Kruer M."/>
            <person name="Liesegang H."/>
            <person name="Hedderich R."/>
            <person name="Gottschalk G."/>
            <person name="Thauer R.K."/>
        </authorList>
    </citation>
    <scope>NUCLEOTIDE SEQUENCE [LARGE SCALE GENOMIC DNA]</scope>
    <source>
        <strain evidence="3">ATCC 43021 / DSM 3091 / JCM 11832 / MCB-3</strain>
    </source>
</reference>
<keyword evidence="3" id="KW-1185">Reference proteome</keyword>
<accession>Q2NFR1</accession>
<feature type="transmembrane region" description="Helical" evidence="1">
    <location>
        <begin position="7"/>
        <end position="28"/>
    </location>
</feature>
<dbReference type="HOGENOM" id="CLU_2581491_0_0_2"/>
<organism evidence="2 3">
    <name type="scientific">Methanosphaera stadtmanae (strain ATCC 43021 / DSM 3091 / JCM 11832 / MCB-3)</name>
    <dbReference type="NCBI Taxonomy" id="339860"/>
    <lineage>
        <taxon>Archaea</taxon>
        <taxon>Methanobacteriati</taxon>
        <taxon>Methanobacteriota</taxon>
        <taxon>Methanomada group</taxon>
        <taxon>Methanobacteria</taxon>
        <taxon>Methanobacteriales</taxon>
        <taxon>Methanobacteriaceae</taxon>
        <taxon>Methanosphaera</taxon>
    </lineage>
</organism>
<keyword evidence="1" id="KW-1133">Transmembrane helix</keyword>
<keyword evidence="1" id="KW-0472">Membrane</keyword>
<proteinExistence type="predicted"/>
<evidence type="ECO:0000313" key="3">
    <source>
        <dbReference type="Proteomes" id="UP000001931"/>
    </source>
</evidence>
<protein>
    <submittedName>
        <fullName evidence="2">Uncharacterized protein</fullName>
    </submittedName>
</protein>
<keyword evidence="1" id="KW-0812">Transmembrane</keyword>
<sequence>MILFYLLFLLLFHLLFLYFNFIMILFYFSWSNPSIPVLTPFQFHYDLILFLHLSVGFSWFASFQFHYDLILFSAIVLNVP</sequence>
<dbReference type="Proteomes" id="UP000001931">
    <property type="component" value="Chromosome"/>
</dbReference>